<evidence type="ECO:0000313" key="3">
    <source>
        <dbReference type="Proteomes" id="UP000692954"/>
    </source>
</evidence>
<organism evidence="2 3">
    <name type="scientific">Paramecium sonneborni</name>
    <dbReference type="NCBI Taxonomy" id="65129"/>
    <lineage>
        <taxon>Eukaryota</taxon>
        <taxon>Sar</taxon>
        <taxon>Alveolata</taxon>
        <taxon>Ciliophora</taxon>
        <taxon>Intramacronucleata</taxon>
        <taxon>Oligohymenophorea</taxon>
        <taxon>Peniculida</taxon>
        <taxon>Parameciidae</taxon>
        <taxon>Paramecium</taxon>
    </lineage>
</organism>
<name>A0A8S1RRW7_9CILI</name>
<keyword evidence="1" id="KW-0853">WD repeat</keyword>
<dbReference type="PROSITE" id="PS50294">
    <property type="entry name" value="WD_REPEATS_REGION"/>
    <property type="match status" value="1"/>
</dbReference>
<evidence type="ECO:0000313" key="2">
    <source>
        <dbReference type="EMBL" id="CAD8130083.1"/>
    </source>
</evidence>
<proteinExistence type="predicted"/>
<feature type="repeat" description="WD" evidence="1">
    <location>
        <begin position="274"/>
        <end position="315"/>
    </location>
</feature>
<dbReference type="PROSITE" id="PS50082">
    <property type="entry name" value="WD_REPEATS_2"/>
    <property type="match status" value="2"/>
</dbReference>
<evidence type="ECO:0000256" key="1">
    <source>
        <dbReference type="PROSITE-ProRule" id="PRU00221"/>
    </source>
</evidence>
<dbReference type="Proteomes" id="UP000692954">
    <property type="component" value="Unassembled WGS sequence"/>
</dbReference>
<sequence>MIENEKLLQCAFKHQQPIVSVILNPQISKEQRLLCTECLSSINIEEKVIGFKKIIEILEQRQYQKMSQIEPIIEQIVNYIEQILNYISQLKSNAIQQLVQLSTLLKDWIINLQSTQLKYQQYSFHEELEIIIKNSNTNNFDLNPFIKDISKQYSNQIEKVSSKLEQYNQFQEYNKCKQILQNLQDIIKQGPSENINQGPIIKNNEGKDIIQIVKQPLLKEGAVKLNLIDSSVKQMNSCISIVFNPPGSIMVSTNKEAIKIWNFNNGRIQLQQTLKQHTAQVNCLIYSRIQDGFLSGSDDKTIIVWKLEKQNQWISSQPYQQHTDKVYCLILNQNENQLFSGSEDMSIKVGQLDFKKNKLIYQYELNKHKNKIYALSLNQSESLLVSCAHGQNEIIIWKKGLQNKMEFKYVVKQSTNSSGGKVKFIKENQFIWVSDFKYTDKIFIFELKEGVFHENQQKTIELNFNNQELDKFQFPIIHNMQRNLLVLRHGSYIYLIRELNNEKFKIVEQLKCYTNDIFGTITNNGSHLVFWDSKNQSYSIYKLSYQ</sequence>
<reference evidence="2" key="1">
    <citation type="submission" date="2021-01" db="EMBL/GenBank/DDBJ databases">
        <authorList>
            <consortium name="Genoscope - CEA"/>
            <person name="William W."/>
        </authorList>
    </citation>
    <scope>NUCLEOTIDE SEQUENCE</scope>
</reference>
<dbReference type="PANTHER" id="PTHR19920:SF0">
    <property type="entry name" value="CYTOSOLIC IRON-SULFUR PROTEIN ASSEMBLY PROTEIN CIAO1-RELATED"/>
    <property type="match status" value="1"/>
</dbReference>
<dbReference type="AlphaFoldDB" id="A0A8S1RRW7"/>
<protein>
    <recommendedName>
        <fullName evidence="4">WD40-repeat-containing domain</fullName>
    </recommendedName>
</protein>
<dbReference type="SMART" id="SM00320">
    <property type="entry name" value="WD40"/>
    <property type="match status" value="4"/>
</dbReference>
<dbReference type="OrthoDB" id="5573735at2759"/>
<comment type="caution">
    <text evidence="2">The sequence shown here is derived from an EMBL/GenBank/DDBJ whole genome shotgun (WGS) entry which is preliminary data.</text>
</comment>
<dbReference type="PANTHER" id="PTHR19920">
    <property type="entry name" value="WD40 PROTEIN CIAO1"/>
    <property type="match status" value="1"/>
</dbReference>
<gene>
    <name evidence="2" type="ORF">PSON_ATCC_30995.1.T2610013</name>
</gene>
<accession>A0A8S1RRW7</accession>
<dbReference type="EMBL" id="CAJJDN010000261">
    <property type="protein sequence ID" value="CAD8130083.1"/>
    <property type="molecule type" value="Genomic_DNA"/>
</dbReference>
<dbReference type="GO" id="GO:0097361">
    <property type="term" value="C:cytosolic [4Fe-4S] assembly targeting complex"/>
    <property type="evidence" value="ECO:0007669"/>
    <property type="project" value="TreeGrafter"/>
</dbReference>
<feature type="repeat" description="WD" evidence="1">
    <location>
        <begin position="319"/>
        <end position="349"/>
    </location>
</feature>
<keyword evidence="3" id="KW-1185">Reference proteome</keyword>
<dbReference type="InterPro" id="IPR001680">
    <property type="entry name" value="WD40_rpt"/>
</dbReference>
<dbReference type="Pfam" id="PF00400">
    <property type="entry name" value="WD40"/>
    <property type="match status" value="2"/>
</dbReference>
<dbReference type="GO" id="GO:0016226">
    <property type="term" value="P:iron-sulfur cluster assembly"/>
    <property type="evidence" value="ECO:0007669"/>
    <property type="project" value="TreeGrafter"/>
</dbReference>
<evidence type="ECO:0008006" key="4">
    <source>
        <dbReference type="Google" id="ProtNLM"/>
    </source>
</evidence>